<dbReference type="GO" id="GO:0003677">
    <property type="term" value="F:DNA binding"/>
    <property type="evidence" value="ECO:0007669"/>
    <property type="project" value="UniProtKB-KW"/>
</dbReference>
<dbReference type="GO" id="GO:0003700">
    <property type="term" value="F:DNA-binding transcription factor activity"/>
    <property type="evidence" value="ECO:0007669"/>
    <property type="project" value="InterPro"/>
</dbReference>
<sequence>MDIALIRTFLEIASSGSFVAASERLFVTQSAVSLRVSRLEGELGKVLFSRSKAGAELTPAGRAFEPYALSLMRVWHEARRQVAVPAQFAGSLAIGAEYALWPRLGFRWIDALGAARPDLSVKAELGKPAHLIRLLSEGLIQVALSYEPQMRNGLRAERIIADELVMVSAEPLCLDEVTPHYVFVDWGHDFTHDHEIQLPQLSNGGLTLALETLAGGFIERRGKAGYLPARSAAPRIARGGLHLVPDAPRFSFPAWAIWRDDLDKELEAVARKTLCEAVESAVSAHEEVLGKDSGDNGLDD</sequence>
<dbReference type="OrthoDB" id="9815174at2"/>
<dbReference type="Gene3D" id="1.10.10.10">
    <property type="entry name" value="Winged helix-like DNA-binding domain superfamily/Winged helix DNA-binding domain"/>
    <property type="match status" value="1"/>
</dbReference>
<evidence type="ECO:0000256" key="1">
    <source>
        <dbReference type="ARBA" id="ARBA00009437"/>
    </source>
</evidence>
<dbReference type="GO" id="GO:0004673">
    <property type="term" value="F:protein histidine kinase activity"/>
    <property type="evidence" value="ECO:0007669"/>
    <property type="project" value="UniProtKB-EC"/>
</dbReference>
<comment type="caution">
    <text evidence="6">The sequence shown here is derived from an EMBL/GenBank/DDBJ whole genome shotgun (WGS) entry which is preliminary data.</text>
</comment>
<dbReference type="Gene3D" id="3.40.190.10">
    <property type="entry name" value="Periplasmic binding protein-like II"/>
    <property type="match status" value="1"/>
</dbReference>
<protein>
    <submittedName>
        <fullName evidence="6">Two-component system chemotaxis family sensor kinase CheA</fullName>
        <ecNumber evidence="6">2.7.13.3</ecNumber>
    </submittedName>
</protein>
<keyword evidence="2" id="KW-0805">Transcription regulation</keyword>
<dbReference type="EMBL" id="APKE01000033">
    <property type="protein sequence ID" value="KAF0674942.1"/>
    <property type="molecule type" value="Genomic_DNA"/>
</dbReference>
<dbReference type="InterPro" id="IPR000847">
    <property type="entry name" value="LysR_HTH_N"/>
</dbReference>
<dbReference type="InterPro" id="IPR050176">
    <property type="entry name" value="LTTR"/>
</dbReference>
<keyword evidence="7" id="KW-1185">Reference proteome</keyword>
<dbReference type="Pfam" id="PF03466">
    <property type="entry name" value="LysR_substrate"/>
    <property type="match status" value="1"/>
</dbReference>
<dbReference type="PANTHER" id="PTHR30579:SF8">
    <property type="entry name" value="HTH-TYPE TRANSCRIPTIONAL REGULATOR HDFR"/>
    <property type="match status" value="1"/>
</dbReference>
<reference evidence="6" key="1">
    <citation type="submission" date="2013-03" db="EMBL/GenBank/DDBJ databases">
        <title>Genome Sequence of the Profundibacterium mesophilum strain KAUST100406-0324T from Red Sea, a novel genus in the family Rhodobacteraceae.</title>
        <authorList>
            <person name="Essack M."/>
            <person name="Alam I."/>
            <person name="Lafi F."/>
            <person name="Alawi W."/>
            <person name="Kamanu F."/>
            <person name="Al-Suwailem A."/>
            <person name="Lee O.O."/>
            <person name="Xu Y."/>
            <person name="Bajic V."/>
            <person name="Qian P.-Y."/>
            <person name="Archer J."/>
        </authorList>
    </citation>
    <scope>NUCLEOTIDE SEQUENCE</scope>
    <source>
        <strain evidence="6">KAUST100406-0324</strain>
    </source>
</reference>
<evidence type="ECO:0000256" key="2">
    <source>
        <dbReference type="ARBA" id="ARBA00023015"/>
    </source>
</evidence>
<evidence type="ECO:0000256" key="3">
    <source>
        <dbReference type="ARBA" id="ARBA00023125"/>
    </source>
</evidence>
<name>A0A921NQ13_9RHOB</name>
<dbReference type="Proteomes" id="UP000698242">
    <property type="component" value="Unassembled WGS sequence"/>
</dbReference>
<keyword evidence="6" id="KW-0418">Kinase</keyword>
<gene>
    <name evidence="6" type="ORF">PMES_02650</name>
</gene>
<dbReference type="Pfam" id="PF00126">
    <property type="entry name" value="HTH_1"/>
    <property type="match status" value="1"/>
</dbReference>
<evidence type="ECO:0000256" key="4">
    <source>
        <dbReference type="ARBA" id="ARBA00023163"/>
    </source>
</evidence>
<dbReference type="InterPro" id="IPR036390">
    <property type="entry name" value="WH_DNA-bd_sf"/>
</dbReference>
<evidence type="ECO:0000313" key="7">
    <source>
        <dbReference type="Proteomes" id="UP000698242"/>
    </source>
</evidence>
<keyword evidence="4" id="KW-0804">Transcription</keyword>
<keyword evidence="3" id="KW-0238">DNA-binding</keyword>
<dbReference type="InterPro" id="IPR005119">
    <property type="entry name" value="LysR_subst-bd"/>
</dbReference>
<comment type="similarity">
    <text evidence="1">Belongs to the LysR transcriptional regulatory family.</text>
</comment>
<keyword evidence="6" id="KW-0808">Transferase</keyword>
<dbReference type="SUPFAM" id="SSF46785">
    <property type="entry name" value="Winged helix' DNA-binding domain"/>
    <property type="match status" value="1"/>
</dbReference>
<organism evidence="6 7">
    <name type="scientific">Profundibacterium mesophilum KAUST100406-0324</name>
    <dbReference type="NCBI Taxonomy" id="1037889"/>
    <lineage>
        <taxon>Bacteria</taxon>
        <taxon>Pseudomonadati</taxon>
        <taxon>Pseudomonadota</taxon>
        <taxon>Alphaproteobacteria</taxon>
        <taxon>Rhodobacterales</taxon>
        <taxon>Roseobacteraceae</taxon>
        <taxon>Profundibacterium</taxon>
    </lineage>
</organism>
<dbReference type="PROSITE" id="PS50931">
    <property type="entry name" value="HTH_LYSR"/>
    <property type="match status" value="1"/>
</dbReference>
<dbReference type="SUPFAM" id="SSF53850">
    <property type="entry name" value="Periplasmic binding protein-like II"/>
    <property type="match status" value="1"/>
</dbReference>
<dbReference type="PRINTS" id="PR00039">
    <property type="entry name" value="HTHLYSR"/>
</dbReference>
<evidence type="ECO:0000313" key="6">
    <source>
        <dbReference type="EMBL" id="KAF0674942.1"/>
    </source>
</evidence>
<feature type="domain" description="HTH lysR-type" evidence="5">
    <location>
        <begin position="1"/>
        <end position="58"/>
    </location>
</feature>
<dbReference type="InterPro" id="IPR036388">
    <property type="entry name" value="WH-like_DNA-bd_sf"/>
</dbReference>
<accession>A0A921NQ13</accession>
<dbReference type="EC" id="2.7.13.3" evidence="6"/>
<evidence type="ECO:0000259" key="5">
    <source>
        <dbReference type="PROSITE" id="PS50931"/>
    </source>
</evidence>
<dbReference type="PANTHER" id="PTHR30579">
    <property type="entry name" value="TRANSCRIPTIONAL REGULATOR"/>
    <property type="match status" value="1"/>
</dbReference>
<proteinExistence type="inferred from homology"/>
<dbReference type="AlphaFoldDB" id="A0A921NQ13"/>
<dbReference type="RefSeq" id="WP_159966171.1">
    <property type="nucleotide sequence ID" value="NZ_APKE01000033.1"/>
</dbReference>